<proteinExistence type="predicted"/>
<dbReference type="Proteomes" id="UP001377972">
    <property type="component" value="Unassembled WGS sequence"/>
</dbReference>
<accession>A0ABU8T019</accession>
<gene>
    <name evidence="2" type="ORF">PQI24_18385</name>
</gene>
<organism evidence="2 3">
    <name type="scientific">Pseudoalteromonas lipolytica</name>
    <dbReference type="NCBI Taxonomy" id="570156"/>
    <lineage>
        <taxon>Bacteria</taxon>
        <taxon>Pseudomonadati</taxon>
        <taxon>Pseudomonadota</taxon>
        <taxon>Gammaproteobacteria</taxon>
        <taxon>Alteromonadales</taxon>
        <taxon>Pseudoalteromonadaceae</taxon>
        <taxon>Pseudoalteromonas</taxon>
    </lineage>
</organism>
<name>A0ABU8T019_9GAMM</name>
<keyword evidence="3" id="KW-1185">Reference proteome</keyword>
<reference evidence="2 3" key="1">
    <citation type="submission" date="2023-01" db="EMBL/GenBank/DDBJ databases">
        <title>Trichodesmium-associated heterotrophic epibiont bacteria.</title>
        <authorList>
            <person name="Cleveland C.S."/>
            <person name="Webb E.A."/>
        </authorList>
    </citation>
    <scope>NUCLEOTIDE SEQUENCE [LARGE SCALE GENOMIC DNA]</scope>
    <source>
        <strain evidence="2 3">USCH2</strain>
    </source>
</reference>
<keyword evidence="1" id="KW-0732">Signal</keyword>
<comment type="caution">
    <text evidence="2">The sequence shown here is derived from an EMBL/GenBank/DDBJ whole genome shotgun (WGS) entry which is preliminary data.</text>
</comment>
<feature type="signal peptide" evidence="1">
    <location>
        <begin position="1"/>
        <end position="17"/>
    </location>
</feature>
<evidence type="ECO:0000256" key="1">
    <source>
        <dbReference type="SAM" id="SignalP"/>
    </source>
</evidence>
<protein>
    <submittedName>
        <fullName evidence="2">Uncharacterized protein</fullName>
    </submittedName>
</protein>
<evidence type="ECO:0000313" key="3">
    <source>
        <dbReference type="Proteomes" id="UP001377972"/>
    </source>
</evidence>
<evidence type="ECO:0000313" key="2">
    <source>
        <dbReference type="EMBL" id="MEJ6498015.1"/>
    </source>
</evidence>
<feature type="chain" id="PRO_5047142303" evidence="1">
    <location>
        <begin position="18"/>
        <end position="456"/>
    </location>
</feature>
<dbReference type="RefSeq" id="WP_339981992.1">
    <property type="nucleotide sequence ID" value="NZ_JAQPZS010000022.1"/>
</dbReference>
<dbReference type="EMBL" id="JAQPZS010000022">
    <property type="protein sequence ID" value="MEJ6498015.1"/>
    <property type="molecule type" value="Genomic_DNA"/>
</dbReference>
<sequence>MILHRFLLFLFVFSPLAALSGQEVTVDTVNTLSSNQLLKSRFNEPLSIIRIPPLYTAEGNVAYGEQEVSFKLHDTAPNAVIVNEQKVVKGQTIDFLKEVNADGGLDIPIYPAATGYTGEAHYTITVSVKGASCPEDYLFSDGMCSKTLIIDATNICPTGYDYLKTEDKCVKELNEPALVTCSEGSENLDGVCITSTVTNPIVSCPGVWSEKYKVCFSKVQDYPGEAYCAHDERVYLIEDTENKKPNHESICVSHGLLDTNDAEYEPCTAGYTLHKWGEGECTDSRAYSVDVETAKSSVDWCEGDGLEYYDNQNYLCIFKNPYMYKANVRYECVVGEYIDGNCVNPSNYQEPSYMCEHGGAYQEISWDLDGNPQLNVCVNREQIDGDSIYSCPENAELNGNKCIAITESEPAYSCPDDYVFLDQSCKLTQTAHSQKACPTGWQLHGDSCMTVESFAP</sequence>